<name>A0A8J6TCH3_9BACT</name>
<protein>
    <submittedName>
        <fullName evidence="7">16S rRNA (Cytosine(967)-C(5))-methyltransferase RsmB</fullName>
    </submittedName>
</protein>
<sequence>IRRHPDIRWNRSPEDLPKYQAIQTSLLHEASLLLAPGGALVYATCSTEPEENEDVIALFLKDHNDYSLESPSDFPQATKELIDSRGFYRTLPSEWHDGFFAARFKKN</sequence>
<evidence type="ECO:0000313" key="7">
    <source>
        <dbReference type="EMBL" id="MBC8317676.1"/>
    </source>
</evidence>
<dbReference type="AlphaFoldDB" id="A0A8J6TCH3"/>
<keyword evidence="4 5" id="KW-0694">RNA-binding</keyword>
<organism evidence="7 8">
    <name type="scientific">Candidatus Desulfobia pelagia</name>
    <dbReference type="NCBI Taxonomy" id="2841692"/>
    <lineage>
        <taxon>Bacteria</taxon>
        <taxon>Pseudomonadati</taxon>
        <taxon>Thermodesulfobacteriota</taxon>
        <taxon>Desulfobulbia</taxon>
        <taxon>Desulfobulbales</taxon>
        <taxon>Desulfobulbaceae</taxon>
        <taxon>Candidatus Desulfobia</taxon>
    </lineage>
</organism>
<dbReference type="InterPro" id="IPR023267">
    <property type="entry name" value="RCMT"/>
</dbReference>
<evidence type="ECO:0000256" key="2">
    <source>
        <dbReference type="ARBA" id="ARBA00022679"/>
    </source>
</evidence>
<dbReference type="PRINTS" id="PR02008">
    <property type="entry name" value="RCMTFAMILY"/>
</dbReference>
<comment type="caution">
    <text evidence="5">Lacks conserved residue(s) required for the propagation of feature annotation.</text>
</comment>
<accession>A0A8J6TCH3</accession>
<dbReference type="Pfam" id="PF01189">
    <property type="entry name" value="Methyltr_RsmB-F"/>
    <property type="match status" value="1"/>
</dbReference>
<evidence type="ECO:0000259" key="6">
    <source>
        <dbReference type="PROSITE" id="PS51686"/>
    </source>
</evidence>
<evidence type="ECO:0000313" key="8">
    <source>
        <dbReference type="Proteomes" id="UP000614424"/>
    </source>
</evidence>
<dbReference type="InterPro" id="IPR029063">
    <property type="entry name" value="SAM-dependent_MTases_sf"/>
</dbReference>
<evidence type="ECO:0000256" key="4">
    <source>
        <dbReference type="ARBA" id="ARBA00022884"/>
    </source>
</evidence>
<reference evidence="7 8" key="1">
    <citation type="submission" date="2020-08" db="EMBL/GenBank/DDBJ databases">
        <title>Bridging the membrane lipid divide: bacteria of the FCB group superphylum have the potential to synthesize archaeal ether lipids.</title>
        <authorList>
            <person name="Villanueva L."/>
            <person name="Von Meijenfeldt F.A.B."/>
            <person name="Westbye A.B."/>
            <person name="Yadav S."/>
            <person name="Hopmans E.C."/>
            <person name="Dutilh B.E."/>
            <person name="Sinninghe Damste J.S."/>
        </authorList>
    </citation>
    <scope>NUCLEOTIDE SEQUENCE [LARGE SCALE GENOMIC DNA]</scope>
    <source>
        <strain evidence="7">NIOZ-UU47</strain>
    </source>
</reference>
<feature type="domain" description="SAM-dependent MTase RsmB/NOP-type" evidence="6">
    <location>
        <begin position="1"/>
        <end position="107"/>
    </location>
</feature>
<comment type="caution">
    <text evidence="7">The sequence shown here is derived from an EMBL/GenBank/DDBJ whole genome shotgun (WGS) entry which is preliminary data.</text>
</comment>
<dbReference type="InterPro" id="IPR049560">
    <property type="entry name" value="MeTrfase_RsmB-F_NOP2_cat"/>
</dbReference>
<feature type="non-terminal residue" evidence="7">
    <location>
        <position position="1"/>
    </location>
</feature>
<dbReference type="Proteomes" id="UP000614424">
    <property type="component" value="Unassembled WGS sequence"/>
</dbReference>
<evidence type="ECO:0000256" key="3">
    <source>
        <dbReference type="ARBA" id="ARBA00022691"/>
    </source>
</evidence>
<gene>
    <name evidence="7" type="ORF">H8E41_07195</name>
</gene>
<dbReference type="PANTHER" id="PTHR22807:SF53">
    <property type="entry name" value="RIBOSOMAL RNA SMALL SUBUNIT METHYLTRANSFERASE B-RELATED"/>
    <property type="match status" value="1"/>
</dbReference>
<comment type="similarity">
    <text evidence="5">Belongs to the class I-like SAM-binding methyltransferase superfamily. RsmB/NOP family.</text>
</comment>
<proteinExistence type="inferred from homology"/>
<keyword evidence="3 5" id="KW-0949">S-adenosyl-L-methionine</keyword>
<dbReference type="GO" id="GO:0003723">
    <property type="term" value="F:RNA binding"/>
    <property type="evidence" value="ECO:0007669"/>
    <property type="project" value="UniProtKB-UniRule"/>
</dbReference>
<dbReference type="InterPro" id="IPR001678">
    <property type="entry name" value="MeTrfase_RsmB-F_NOP2_dom"/>
</dbReference>
<dbReference type="PROSITE" id="PS51686">
    <property type="entry name" value="SAM_MT_RSMB_NOP"/>
    <property type="match status" value="1"/>
</dbReference>
<evidence type="ECO:0000256" key="5">
    <source>
        <dbReference type="PROSITE-ProRule" id="PRU01023"/>
    </source>
</evidence>
<keyword evidence="1 5" id="KW-0489">Methyltransferase</keyword>
<dbReference type="SUPFAM" id="SSF53335">
    <property type="entry name" value="S-adenosyl-L-methionine-dependent methyltransferases"/>
    <property type="match status" value="1"/>
</dbReference>
<dbReference type="Gene3D" id="3.40.50.150">
    <property type="entry name" value="Vaccinia Virus protein VP39"/>
    <property type="match status" value="1"/>
</dbReference>
<dbReference type="PANTHER" id="PTHR22807">
    <property type="entry name" value="NOP2 YEAST -RELATED NOL1/NOP2/FMU SUN DOMAIN-CONTAINING"/>
    <property type="match status" value="1"/>
</dbReference>
<dbReference type="GO" id="GO:0008173">
    <property type="term" value="F:RNA methyltransferase activity"/>
    <property type="evidence" value="ECO:0007669"/>
    <property type="project" value="InterPro"/>
</dbReference>
<feature type="active site" description="Nucleophile" evidence="5">
    <location>
        <position position="45"/>
    </location>
</feature>
<dbReference type="EMBL" id="JACNJZ010000098">
    <property type="protein sequence ID" value="MBC8317676.1"/>
    <property type="molecule type" value="Genomic_DNA"/>
</dbReference>
<keyword evidence="2 5" id="KW-0808">Transferase</keyword>
<dbReference type="GO" id="GO:0001510">
    <property type="term" value="P:RNA methylation"/>
    <property type="evidence" value="ECO:0007669"/>
    <property type="project" value="InterPro"/>
</dbReference>
<evidence type="ECO:0000256" key="1">
    <source>
        <dbReference type="ARBA" id="ARBA00022603"/>
    </source>
</evidence>